<evidence type="ECO:0000256" key="2">
    <source>
        <dbReference type="SAM" id="MobiDB-lite"/>
    </source>
</evidence>
<feature type="domain" description="C3H1-type" evidence="3">
    <location>
        <begin position="36"/>
        <end position="65"/>
    </location>
</feature>
<gene>
    <name evidence="4" type="ORF">L227DRAFT_82168</name>
</gene>
<name>A0A5C2SC65_9APHY</name>
<accession>A0A5C2SC65</accession>
<sequence>MAHGDMSFFARPSSSAVKISAPPSDEPASPKPSKKDSPQRQCRNILIHGSCKFQDKGCIYYHPPVRTLLVVDLSYPS</sequence>
<keyword evidence="1" id="KW-0479">Metal-binding</keyword>
<evidence type="ECO:0000313" key="5">
    <source>
        <dbReference type="Proteomes" id="UP000313359"/>
    </source>
</evidence>
<dbReference type="PROSITE" id="PS50103">
    <property type="entry name" value="ZF_C3H1"/>
    <property type="match status" value="1"/>
</dbReference>
<reference evidence="4" key="1">
    <citation type="journal article" date="2018" name="Genome Biol. Evol.">
        <title>Genomics and development of Lentinus tigrinus, a white-rot wood-decaying mushroom with dimorphic fruiting bodies.</title>
        <authorList>
            <person name="Wu B."/>
            <person name="Xu Z."/>
            <person name="Knudson A."/>
            <person name="Carlson A."/>
            <person name="Chen N."/>
            <person name="Kovaka S."/>
            <person name="LaButti K."/>
            <person name="Lipzen A."/>
            <person name="Pennachio C."/>
            <person name="Riley R."/>
            <person name="Schakwitz W."/>
            <person name="Umezawa K."/>
            <person name="Ohm R.A."/>
            <person name="Grigoriev I.V."/>
            <person name="Nagy L.G."/>
            <person name="Gibbons J."/>
            <person name="Hibbett D."/>
        </authorList>
    </citation>
    <scope>NUCLEOTIDE SEQUENCE [LARGE SCALE GENOMIC DNA]</scope>
    <source>
        <strain evidence="4">ALCF2SS1-6</strain>
    </source>
</reference>
<feature type="zinc finger region" description="C3H1-type" evidence="1">
    <location>
        <begin position="36"/>
        <end position="65"/>
    </location>
</feature>
<dbReference type="InterPro" id="IPR000571">
    <property type="entry name" value="Znf_CCCH"/>
</dbReference>
<evidence type="ECO:0000313" key="4">
    <source>
        <dbReference type="EMBL" id="RPD60744.1"/>
    </source>
</evidence>
<dbReference type="GO" id="GO:0008270">
    <property type="term" value="F:zinc ion binding"/>
    <property type="evidence" value="ECO:0007669"/>
    <property type="project" value="UniProtKB-KW"/>
</dbReference>
<dbReference type="EMBL" id="ML122264">
    <property type="protein sequence ID" value="RPD60744.1"/>
    <property type="molecule type" value="Genomic_DNA"/>
</dbReference>
<dbReference type="Gene3D" id="6.10.250.3160">
    <property type="match status" value="1"/>
</dbReference>
<evidence type="ECO:0000256" key="1">
    <source>
        <dbReference type="PROSITE-ProRule" id="PRU00723"/>
    </source>
</evidence>
<dbReference type="AlphaFoldDB" id="A0A5C2SC65"/>
<organism evidence="4 5">
    <name type="scientific">Lentinus tigrinus ALCF2SS1-6</name>
    <dbReference type="NCBI Taxonomy" id="1328759"/>
    <lineage>
        <taxon>Eukaryota</taxon>
        <taxon>Fungi</taxon>
        <taxon>Dikarya</taxon>
        <taxon>Basidiomycota</taxon>
        <taxon>Agaricomycotina</taxon>
        <taxon>Agaricomycetes</taxon>
        <taxon>Polyporales</taxon>
        <taxon>Polyporaceae</taxon>
        <taxon>Lentinus</taxon>
    </lineage>
</organism>
<dbReference type="Pfam" id="PF25586">
    <property type="entry name" value="zf-CCCH_PAN3"/>
    <property type="match status" value="1"/>
</dbReference>
<protein>
    <recommendedName>
        <fullName evidence="3">C3H1-type domain-containing protein</fullName>
    </recommendedName>
</protein>
<keyword evidence="5" id="KW-1185">Reference proteome</keyword>
<dbReference type="Proteomes" id="UP000313359">
    <property type="component" value="Unassembled WGS sequence"/>
</dbReference>
<keyword evidence="1" id="KW-0862">Zinc</keyword>
<keyword evidence="1" id="KW-0863">Zinc-finger</keyword>
<evidence type="ECO:0000259" key="3">
    <source>
        <dbReference type="PROSITE" id="PS50103"/>
    </source>
</evidence>
<proteinExistence type="predicted"/>
<dbReference type="OrthoDB" id="204958at2759"/>
<feature type="region of interest" description="Disordered" evidence="2">
    <location>
        <begin position="1"/>
        <end position="41"/>
    </location>
</feature>